<organism evidence="2 3">
    <name type="scientific">Erythrobacter crassostreae</name>
    <dbReference type="NCBI Taxonomy" id="2828328"/>
    <lineage>
        <taxon>Bacteria</taxon>
        <taxon>Pseudomonadati</taxon>
        <taxon>Pseudomonadota</taxon>
        <taxon>Alphaproteobacteria</taxon>
        <taxon>Sphingomonadales</taxon>
        <taxon>Erythrobacteraceae</taxon>
        <taxon>Erythrobacter/Porphyrobacter group</taxon>
        <taxon>Erythrobacter</taxon>
    </lineage>
</organism>
<reference evidence="2" key="1">
    <citation type="submission" date="2021-04" db="EMBL/GenBank/DDBJ databases">
        <authorList>
            <person name="Pira H."/>
            <person name="Risdian C."/>
            <person name="Wink J."/>
        </authorList>
    </citation>
    <scope>NUCLEOTIDE SEQUENCE</scope>
    <source>
        <strain evidence="2">WH158</strain>
    </source>
</reference>
<dbReference type="PANTHER" id="PTHR35174">
    <property type="entry name" value="BLL7171 PROTEIN-RELATED"/>
    <property type="match status" value="1"/>
</dbReference>
<feature type="domain" description="YCII-related" evidence="1">
    <location>
        <begin position="1"/>
        <end position="116"/>
    </location>
</feature>
<name>A0A9X1F6B2_9SPHN</name>
<sequence>MQYMLLINESEDAYAGENAAQVMEETLAGHMKLIEKLAASGVEWSGNRLREAHTATTLRYSGKGEGALHDGPYAETHEELGGYYIVDVPDLDAAVEWARMIPIPGAGAIEIRPVWPEDE</sequence>
<protein>
    <submittedName>
        <fullName evidence="2">YciI family protein</fullName>
    </submittedName>
</protein>
<dbReference type="RefSeq" id="WP_218405471.1">
    <property type="nucleotide sequence ID" value="NZ_JAGSPC010000002.1"/>
</dbReference>
<dbReference type="EMBL" id="JAGSPC010000002">
    <property type="protein sequence ID" value="MBV7260088.1"/>
    <property type="molecule type" value="Genomic_DNA"/>
</dbReference>
<dbReference type="Proteomes" id="UP001138681">
    <property type="component" value="Unassembled WGS sequence"/>
</dbReference>
<dbReference type="InterPro" id="IPR005545">
    <property type="entry name" value="YCII"/>
</dbReference>
<evidence type="ECO:0000313" key="2">
    <source>
        <dbReference type="EMBL" id="MBV7260088.1"/>
    </source>
</evidence>
<evidence type="ECO:0000259" key="1">
    <source>
        <dbReference type="Pfam" id="PF03795"/>
    </source>
</evidence>
<comment type="caution">
    <text evidence="2">The sequence shown here is derived from an EMBL/GenBank/DDBJ whole genome shotgun (WGS) entry which is preliminary data.</text>
</comment>
<keyword evidence="3" id="KW-1185">Reference proteome</keyword>
<dbReference type="AlphaFoldDB" id="A0A9X1F6B2"/>
<dbReference type="Pfam" id="PF03795">
    <property type="entry name" value="YCII"/>
    <property type="match status" value="1"/>
</dbReference>
<accession>A0A9X1F6B2</accession>
<evidence type="ECO:0000313" key="3">
    <source>
        <dbReference type="Proteomes" id="UP001138681"/>
    </source>
</evidence>
<gene>
    <name evidence="2" type="ORF">KCG46_10960</name>
</gene>
<proteinExistence type="predicted"/>
<dbReference type="PANTHER" id="PTHR35174:SF3">
    <property type="entry name" value="BLL7171 PROTEIN"/>
    <property type="match status" value="1"/>
</dbReference>